<evidence type="ECO:0000313" key="2">
    <source>
        <dbReference type="Proteomes" id="UP001196068"/>
    </source>
</evidence>
<reference evidence="1" key="1">
    <citation type="submission" date="2020-01" db="EMBL/GenBank/DDBJ databases">
        <authorList>
            <person name="Rat A."/>
        </authorList>
    </citation>
    <scope>NUCLEOTIDE SEQUENCE</scope>
    <source>
        <strain evidence="1">LMG 28251</strain>
    </source>
</reference>
<keyword evidence="2" id="KW-1185">Reference proteome</keyword>
<name>A0AAF1K538_9PROT</name>
<reference evidence="1" key="2">
    <citation type="journal article" date="2021" name="Syst. Appl. Microbiol.">
        <title>Roseomonas hellenica sp. nov., isolated from roots of wild-growing Alkanna tinctoria.</title>
        <authorList>
            <person name="Rat A."/>
            <person name="Naranjo H.D."/>
            <person name="Lebbe L."/>
            <person name="Cnockaert M."/>
            <person name="Krigas N."/>
            <person name="Grigoriadou K."/>
            <person name="Maloupa E."/>
            <person name="Willems A."/>
        </authorList>
    </citation>
    <scope>NUCLEOTIDE SEQUENCE</scope>
    <source>
        <strain evidence="1">LMG 28251</strain>
    </source>
</reference>
<dbReference type="Proteomes" id="UP001196068">
    <property type="component" value="Unassembled WGS sequence"/>
</dbReference>
<comment type="caution">
    <text evidence="1">The sequence shown here is derived from an EMBL/GenBank/DDBJ whole genome shotgun (WGS) entry which is preliminary data.</text>
</comment>
<accession>A0AAF1K538</accession>
<protein>
    <submittedName>
        <fullName evidence="1">Uncharacterized protein</fullName>
    </submittedName>
</protein>
<organism evidence="1 2">
    <name type="scientific">Plastoroseomonas arctica</name>
    <dbReference type="NCBI Taxonomy" id="1509237"/>
    <lineage>
        <taxon>Bacteria</taxon>
        <taxon>Pseudomonadati</taxon>
        <taxon>Pseudomonadota</taxon>
        <taxon>Alphaproteobacteria</taxon>
        <taxon>Acetobacterales</taxon>
        <taxon>Acetobacteraceae</taxon>
        <taxon>Plastoroseomonas</taxon>
    </lineage>
</organism>
<proteinExistence type="predicted"/>
<dbReference type="AlphaFoldDB" id="A0AAF1K538"/>
<sequence>MDQAEITQWAMSNGWRDVGGAPSLIKPKSPKEAIARLLFKATVVQFEVKKPSGTWEKIGSAAYADIKADEETGLPQGLGMEKMPGLNKLMQDNKDQKVFASFG</sequence>
<evidence type="ECO:0000313" key="1">
    <source>
        <dbReference type="EMBL" id="MBR0656015.1"/>
    </source>
</evidence>
<dbReference type="RefSeq" id="WP_211874856.1">
    <property type="nucleotide sequence ID" value="NZ_JAAEDH010000014.1"/>
</dbReference>
<gene>
    <name evidence="1" type="ORF">GXW79_13110</name>
</gene>
<dbReference type="EMBL" id="JAAEDH010000014">
    <property type="protein sequence ID" value="MBR0656015.1"/>
    <property type="molecule type" value="Genomic_DNA"/>
</dbReference>